<keyword evidence="5" id="KW-1185">Reference proteome</keyword>
<dbReference type="RefSeq" id="WP_190022682.1">
    <property type="nucleotide sequence ID" value="NZ_BMUT01000007.1"/>
</dbReference>
<accession>A0ABQ2YLP6</accession>
<feature type="domain" description="CsbD-like" evidence="3">
    <location>
        <begin position="6"/>
        <end position="57"/>
    </location>
</feature>
<evidence type="ECO:0000256" key="2">
    <source>
        <dbReference type="SAM" id="MobiDB-lite"/>
    </source>
</evidence>
<gene>
    <name evidence="4" type="ORF">GCM10010324_35660</name>
</gene>
<dbReference type="Proteomes" id="UP000659223">
    <property type="component" value="Unassembled WGS sequence"/>
</dbReference>
<name>A0ABQ2YLP6_9ACTN</name>
<dbReference type="SUPFAM" id="SSF69047">
    <property type="entry name" value="Hypothetical protein YjbJ"/>
    <property type="match status" value="1"/>
</dbReference>
<evidence type="ECO:0000256" key="1">
    <source>
        <dbReference type="ARBA" id="ARBA00009129"/>
    </source>
</evidence>
<reference evidence="5" key="1">
    <citation type="journal article" date="2019" name="Int. J. Syst. Evol. Microbiol.">
        <title>The Global Catalogue of Microorganisms (GCM) 10K type strain sequencing project: providing services to taxonomists for standard genome sequencing and annotation.</title>
        <authorList>
            <consortium name="The Broad Institute Genomics Platform"/>
            <consortium name="The Broad Institute Genome Sequencing Center for Infectious Disease"/>
            <person name="Wu L."/>
            <person name="Ma J."/>
        </authorList>
    </citation>
    <scope>NUCLEOTIDE SEQUENCE [LARGE SCALE GENOMIC DNA]</scope>
    <source>
        <strain evidence="5">JCM 4586</strain>
    </source>
</reference>
<dbReference type="Pfam" id="PF05532">
    <property type="entry name" value="CsbD"/>
    <property type="match status" value="1"/>
</dbReference>
<protein>
    <submittedName>
        <fullName evidence="4">CsbD family protein</fullName>
    </submittedName>
</protein>
<dbReference type="Gene3D" id="1.10.1470.10">
    <property type="entry name" value="YjbJ"/>
    <property type="match status" value="1"/>
</dbReference>
<dbReference type="InterPro" id="IPR036629">
    <property type="entry name" value="YjbJ_sf"/>
</dbReference>
<feature type="compositionally biased region" description="Basic and acidic residues" evidence="2">
    <location>
        <begin position="47"/>
        <end position="57"/>
    </location>
</feature>
<organism evidence="4 5">
    <name type="scientific">Streptomyces hiroshimensis</name>
    <dbReference type="NCBI Taxonomy" id="66424"/>
    <lineage>
        <taxon>Bacteria</taxon>
        <taxon>Bacillati</taxon>
        <taxon>Actinomycetota</taxon>
        <taxon>Actinomycetes</taxon>
        <taxon>Kitasatosporales</taxon>
        <taxon>Streptomycetaceae</taxon>
        <taxon>Streptomyces</taxon>
    </lineage>
</organism>
<evidence type="ECO:0000313" key="4">
    <source>
        <dbReference type="EMBL" id="GGX87027.1"/>
    </source>
</evidence>
<feature type="compositionally biased region" description="Basic and acidic residues" evidence="2">
    <location>
        <begin position="29"/>
        <end position="39"/>
    </location>
</feature>
<comment type="similarity">
    <text evidence="1">Belongs to the UPF0337 (CsbD) family.</text>
</comment>
<feature type="region of interest" description="Disordered" evidence="2">
    <location>
        <begin position="15"/>
        <end position="57"/>
    </location>
</feature>
<comment type="caution">
    <text evidence="4">The sequence shown here is derived from an EMBL/GenBank/DDBJ whole genome shotgun (WGS) entry which is preliminary data.</text>
</comment>
<sequence>MSLGKKFKDKTQVLSGKIKQSIGRATGNRRLETEGKTDRVAGNLKQSGEKAKDAFKR</sequence>
<evidence type="ECO:0000259" key="3">
    <source>
        <dbReference type="Pfam" id="PF05532"/>
    </source>
</evidence>
<dbReference type="EMBL" id="BMUT01000007">
    <property type="protein sequence ID" value="GGX87027.1"/>
    <property type="molecule type" value="Genomic_DNA"/>
</dbReference>
<evidence type="ECO:0000313" key="5">
    <source>
        <dbReference type="Proteomes" id="UP000659223"/>
    </source>
</evidence>
<proteinExistence type="inferred from homology"/>
<dbReference type="InterPro" id="IPR008462">
    <property type="entry name" value="CsbD"/>
</dbReference>